<name>A0AAV4MLA1_9ARAC</name>
<organism evidence="1 2">
    <name type="scientific">Caerostris darwini</name>
    <dbReference type="NCBI Taxonomy" id="1538125"/>
    <lineage>
        <taxon>Eukaryota</taxon>
        <taxon>Metazoa</taxon>
        <taxon>Ecdysozoa</taxon>
        <taxon>Arthropoda</taxon>
        <taxon>Chelicerata</taxon>
        <taxon>Arachnida</taxon>
        <taxon>Araneae</taxon>
        <taxon>Araneomorphae</taxon>
        <taxon>Entelegynae</taxon>
        <taxon>Araneoidea</taxon>
        <taxon>Araneidae</taxon>
        <taxon>Caerostris</taxon>
    </lineage>
</organism>
<evidence type="ECO:0000313" key="1">
    <source>
        <dbReference type="EMBL" id="GIX72739.1"/>
    </source>
</evidence>
<evidence type="ECO:0000313" key="2">
    <source>
        <dbReference type="Proteomes" id="UP001054837"/>
    </source>
</evidence>
<reference evidence="1 2" key="1">
    <citation type="submission" date="2021-06" db="EMBL/GenBank/DDBJ databases">
        <title>Caerostris darwini draft genome.</title>
        <authorList>
            <person name="Kono N."/>
            <person name="Arakawa K."/>
        </authorList>
    </citation>
    <scope>NUCLEOTIDE SEQUENCE [LARGE SCALE GENOMIC DNA]</scope>
</reference>
<dbReference type="AlphaFoldDB" id="A0AAV4MLA1"/>
<gene>
    <name evidence="1" type="ORF">CDAR_65511</name>
</gene>
<protein>
    <submittedName>
        <fullName evidence="1">Uncharacterized protein</fullName>
    </submittedName>
</protein>
<dbReference type="Proteomes" id="UP001054837">
    <property type="component" value="Unassembled WGS sequence"/>
</dbReference>
<sequence>MRLTLVWTLRSTETTTTIYLLSRIIFAMAQYSVLYIIPKLTQACSGLAAMFLMGHLFFSTDYTKIEENKDKSKLWQSKEK</sequence>
<accession>A0AAV4MLA1</accession>
<comment type="caution">
    <text evidence="1">The sequence shown here is derived from an EMBL/GenBank/DDBJ whole genome shotgun (WGS) entry which is preliminary data.</text>
</comment>
<proteinExistence type="predicted"/>
<keyword evidence="2" id="KW-1185">Reference proteome</keyword>
<dbReference type="EMBL" id="BPLQ01000559">
    <property type="protein sequence ID" value="GIX72739.1"/>
    <property type="molecule type" value="Genomic_DNA"/>
</dbReference>